<dbReference type="SMART" id="SM00028">
    <property type="entry name" value="TPR"/>
    <property type="match status" value="4"/>
</dbReference>
<dbReference type="RefSeq" id="WP_096183097.1">
    <property type="nucleotide sequence ID" value="NZ_BDUF01000095.1"/>
</dbReference>
<dbReference type="AlphaFoldDB" id="A0A292YN59"/>
<keyword evidence="1" id="KW-0677">Repeat</keyword>
<protein>
    <submittedName>
        <fullName evidence="5">Uncharacterized protein</fullName>
    </submittedName>
</protein>
<evidence type="ECO:0000256" key="2">
    <source>
        <dbReference type="ARBA" id="ARBA00022803"/>
    </source>
</evidence>
<dbReference type="InterPro" id="IPR051012">
    <property type="entry name" value="CellSynth/LPSAsmb/PSIAsmb"/>
</dbReference>
<evidence type="ECO:0000256" key="1">
    <source>
        <dbReference type="ARBA" id="ARBA00022737"/>
    </source>
</evidence>
<dbReference type="Pfam" id="PF13181">
    <property type="entry name" value="TPR_8"/>
    <property type="match status" value="1"/>
</dbReference>
<name>A0A292YN59_9BACL</name>
<evidence type="ECO:0000256" key="4">
    <source>
        <dbReference type="SAM" id="Phobius"/>
    </source>
</evidence>
<keyword evidence="6" id="KW-1185">Reference proteome</keyword>
<gene>
    <name evidence="5" type="ORF">EFBL_3037</name>
</gene>
<feature type="repeat" description="TPR" evidence="3">
    <location>
        <begin position="101"/>
        <end position="134"/>
    </location>
</feature>
<dbReference type="Gene3D" id="1.25.40.10">
    <property type="entry name" value="Tetratricopeptide repeat domain"/>
    <property type="match status" value="2"/>
</dbReference>
<accession>A0A292YN59</accession>
<dbReference type="OrthoDB" id="9769030at2"/>
<feature type="transmembrane region" description="Helical" evidence="4">
    <location>
        <begin position="12"/>
        <end position="31"/>
    </location>
</feature>
<comment type="caution">
    <text evidence="5">The sequence shown here is derived from an EMBL/GenBank/DDBJ whole genome shotgun (WGS) entry which is preliminary data.</text>
</comment>
<proteinExistence type="predicted"/>
<feature type="repeat" description="TPR" evidence="3">
    <location>
        <begin position="135"/>
        <end position="168"/>
    </location>
</feature>
<feature type="repeat" description="TPR" evidence="3">
    <location>
        <begin position="169"/>
        <end position="202"/>
    </location>
</feature>
<evidence type="ECO:0000313" key="6">
    <source>
        <dbReference type="Proteomes" id="UP000217785"/>
    </source>
</evidence>
<organism evidence="5 6">
    <name type="scientific">Effusibacillus lacus</name>
    <dbReference type="NCBI Taxonomy" id="1348429"/>
    <lineage>
        <taxon>Bacteria</taxon>
        <taxon>Bacillati</taxon>
        <taxon>Bacillota</taxon>
        <taxon>Bacilli</taxon>
        <taxon>Bacillales</taxon>
        <taxon>Alicyclobacillaceae</taxon>
        <taxon>Effusibacillus</taxon>
    </lineage>
</organism>
<evidence type="ECO:0000313" key="5">
    <source>
        <dbReference type="EMBL" id="GAX91368.1"/>
    </source>
</evidence>
<dbReference type="InterPro" id="IPR011990">
    <property type="entry name" value="TPR-like_helical_dom_sf"/>
</dbReference>
<keyword evidence="4" id="KW-0472">Membrane</keyword>
<keyword evidence="4" id="KW-0812">Transmembrane</keyword>
<sequence length="217" mass="24846">MKLSDRISCKKSLAILGLYAIVLAGAGYLVGDSLYPIRDLTFSTAVDRNKQELRENPGNSEAHARLGWIYYQIALEEKNPVFSRKAEKEYRKALELAPGNTGFRYSYGLILEEMGQTKLAQEQYEKIIQIEPNHELANYNLAILFSKAGKYEQAIRHYKKVLELEPTAGNVYYELGRIYEDIQDLKNAIDMYRQAIKFTPDNWDAKQRLQVLAGNGK</sequence>
<dbReference type="InterPro" id="IPR019734">
    <property type="entry name" value="TPR_rpt"/>
</dbReference>
<dbReference type="Proteomes" id="UP000217785">
    <property type="component" value="Unassembled WGS sequence"/>
</dbReference>
<reference evidence="6" key="1">
    <citation type="submission" date="2017-07" db="EMBL/GenBank/DDBJ databases">
        <title>Draft genome sequence of Effusibacillus lacus strain skLN1.</title>
        <authorList>
            <person name="Watanabe M."/>
            <person name="Kojima H."/>
            <person name="Fukui M."/>
        </authorList>
    </citation>
    <scope>NUCLEOTIDE SEQUENCE [LARGE SCALE GENOMIC DNA]</scope>
    <source>
        <strain evidence="6">skLN1</strain>
    </source>
</reference>
<keyword evidence="2 3" id="KW-0802">TPR repeat</keyword>
<dbReference type="PROSITE" id="PS50293">
    <property type="entry name" value="TPR_REGION"/>
    <property type="match status" value="2"/>
</dbReference>
<dbReference type="PANTHER" id="PTHR45586:SF1">
    <property type="entry name" value="LIPOPOLYSACCHARIDE ASSEMBLY PROTEIN B"/>
    <property type="match status" value="1"/>
</dbReference>
<dbReference type="PANTHER" id="PTHR45586">
    <property type="entry name" value="TPR REPEAT-CONTAINING PROTEIN PA4667"/>
    <property type="match status" value="1"/>
</dbReference>
<keyword evidence="4" id="KW-1133">Transmembrane helix</keyword>
<dbReference type="SUPFAM" id="SSF48452">
    <property type="entry name" value="TPR-like"/>
    <property type="match status" value="1"/>
</dbReference>
<dbReference type="EMBL" id="BDUF01000095">
    <property type="protein sequence ID" value="GAX91368.1"/>
    <property type="molecule type" value="Genomic_DNA"/>
</dbReference>
<dbReference type="PROSITE" id="PS50005">
    <property type="entry name" value="TPR"/>
    <property type="match status" value="3"/>
</dbReference>
<evidence type="ECO:0000256" key="3">
    <source>
        <dbReference type="PROSITE-ProRule" id="PRU00339"/>
    </source>
</evidence>
<dbReference type="Pfam" id="PF13432">
    <property type="entry name" value="TPR_16"/>
    <property type="match status" value="1"/>
</dbReference>